<dbReference type="Gene3D" id="2.60.120.200">
    <property type="match status" value="1"/>
</dbReference>
<dbReference type="Pfam" id="PF04616">
    <property type="entry name" value="Glyco_hydro_43"/>
    <property type="match status" value="1"/>
</dbReference>
<organism evidence="8 9">
    <name type="scientific">Pseudoroseicyclus tamaricis</name>
    <dbReference type="NCBI Taxonomy" id="2705421"/>
    <lineage>
        <taxon>Bacteria</taxon>
        <taxon>Pseudomonadati</taxon>
        <taxon>Pseudomonadota</taxon>
        <taxon>Alphaproteobacteria</taxon>
        <taxon>Rhodobacterales</taxon>
        <taxon>Paracoccaceae</taxon>
        <taxon>Pseudoroseicyclus</taxon>
    </lineage>
</organism>
<keyword evidence="3 6" id="KW-0326">Glycosidase</keyword>
<evidence type="ECO:0000256" key="6">
    <source>
        <dbReference type="RuleBase" id="RU361187"/>
    </source>
</evidence>
<accession>A0A6B2K1F7</accession>
<evidence type="ECO:0000256" key="5">
    <source>
        <dbReference type="PIRSR" id="PIRSR606710-2"/>
    </source>
</evidence>
<sequence length="520" mass="58144">MRQNPILPGFHPDPSIVRVGEWYYLATSTFEWFPGVRLHRSRDLSNWELVGHALDRADQLDMRGNPDSGGVWAPCLTHAHGRFWLVYTNMRRHQGSVKDAFNYVVTAESIEGPWSAPAFLNASGFDPSLFHDEDGRSWLLQMYWSHEAPHFAGIWAQEFDREAMAVTGERHLVFEGTDLALTEGPHVYKRNGWYHLLTAEGGTGYGHACTWARSRSLLGPYELHPQAQILTSKDDPDHPIQRAGHGDVVEAADGRTWLVHLMGRPLEGPGGDRRCVLGRETGIQECEWRDDWLWVKGGPAPSAEVDLLPAPPPEPEEFDFKDGLPKTMQWLRTPEPERLFTTGAGGLTLFGRESIGSFHEQALVARRQTEVSYRAETEVSFDPADSREQAGLTAYYSRHALYFLHLTRLEGRRVLRLIAAEANSRGGTYSYPGEVVAVPDGPVKLAVEVARERLWFEANLADGWRRVGPELDATILSDEASVGTGGGCFTGAFAGVCCVDMNGHARPATFPYFRYHPRPD</sequence>
<evidence type="ECO:0000313" key="8">
    <source>
        <dbReference type="EMBL" id="NDV00186.1"/>
    </source>
</evidence>
<dbReference type="Proteomes" id="UP000474757">
    <property type="component" value="Unassembled WGS sequence"/>
</dbReference>
<reference evidence="8 9" key="1">
    <citation type="submission" date="2020-02" db="EMBL/GenBank/DDBJ databases">
        <title>Pseudoroseicyclus tamarix, sp. nov., isolated from offshore sediment of a Tamarix chinensis forest.</title>
        <authorList>
            <person name="Gai Y."/>
        </authorList>
    </citation>
    <scope>NUCLEOTIDE SEQUENCE [LARGE SCALE GENOMIC DNA]</scope>
    <source>
        <strain evidence="8 9">CLL3-39</strain>
    </source>
</reference>
<evidence type="ECO:0000256" key="1">
    <source>
        <dbReference type="ARBA" id="ARBA00009865"/>
    </source>
</evidence>
<evidence type="ECO:0000313" key="9">
    <source>
        <dbReference type="Proteomes" id="UP000474757"/>
    </source>
</evidence>
<dbReference type="Gene3D" id="2.115.10.20">
    <property type="entry name" value="Glycosyl hydrolase domain, family 43"/>
    <property type="match status" value="1"/>
</dbReference>
<dbReference type="SUPFAM" id="SSF49899">
    <property type="entry name" value="Concanavalin A-like lectins/glucanases"/>
    <property type="match status" value="1"/>
</dbReference>
<dbReference type="AlphaFoldDB" id="A0A6B2K1F7"/>
<dbReference type="GO" id="GO:0005975">
    <property type="term" value="P:carbohydrate metabolic process"/>
    <property type="evidence" value="ECO:0007669"/>
    <property type="project" value="InterPro"/>
</dbReference>
<feature type="active site" description="Proton donor" evidence="4">
    <location>
        <position position="183"/>
    </location>
</feature>
<dbReference type="InterPro" id="IPR041542">
    <property type="entry name" value="GH43_C2"/>
</dbReference>
<dbReference type="InterPro" id="IPR051795">
    <property type="entry name" value="Glycosyl_Hydrlase_43"/>
</dbReference>
<protein>
    <submittedName>
        <fullName evidence="8">Glycoside hydrolase family 43 protein</fullName>
    </submittedName>
</protein>
<dbReference type="RefSeq" id="WP_163890295.1">
    <property type="nucleotide sequence ID" value="NZ_JAAFYS010000001.1"/>
</dbReference>
<dbReference type="PANTHER" id="PTHR42812">
    <property type="entry name" value="BETA-XYLOSIDASE"/>
    <property type="match status" value="1"/>
</dbReference>
<comment type="caution">
    <text evidence="8">The sequence shown here is derived from an EMBL/GenBank/DDBJ whole genome shotgun (WGS) entry which is preliminary data.</text>
</comment>
<dbReference type="InterPro" id="IPR023296">
    <property type="entry name" value="Glyco_hydro_beta-prop_sf"/>
</dbReference>
<feature type="active site" description="Proton acceptor" evidence="4">
    <location>
        <position position="13"/>
    </location>
</feature>
<evidence type="ECO:0000256" key="2">
    <source>
        <dbReference type="ARBA" id="ARBA00022801"/>
    </source>
</evidence>
<dbReference type="InterPro" id="IPR006710">
    <property type="entry name" value="Glyco_hydro_43"/>
</dbReference>
<keyword evidence="2 6" id="KW-0378">Hydrolase</keyword>
<dbReference type="InterPro" id="IPR013320">
    <property type="entry name" value="ConA-like_dom_sf"/>
</dbReference>
<proteinExistence type="inferred from homology"/>
<evidence type="ECO:0000256" key="3">
    <source>
        <dbReference type="ARBA" id="ARBA00023295"/>
    </source>
</evidence>
<dbReference type="SUPFAM" id="SSF75005">
    <property type="entry name" value="Arabinanase/levansucrase/invertase"/>
    <property type="match status" value="1"/>
</dbReference>
<keyword evidence="9" id="KW-1185">Reference proteome</keyword>
<dbReference type="Pfam" id="PF17851">
    <property type="entry name" value="GH43_C2"/>
    <property type="match status" value="1"/>
</dbReference>
<feature type="site" description="Important for catalytic activity, responsible for pKa modulation of the active site Glu and correct orientation of both the proton donor and substrate" evidence="5">
    <location>
        <position position="126"/>
    </location>
</feature>
<evidence type="ECO:0000256" key="4">
    <source>
        <dbReference type="PIRSR" id="PIRSR606710-1"/>
    </source>
</evidence>
<dbReference type="GO" id="GO:0004553">
    <property type="term" value="F:hydrolase activity, hydrolyzing O-glycosyl compounds"/>
    <property type="evidence" value="ECO:0007669"/>
    <property type="project" value="InterPro"/>
</dbReference>
<name>A0A6B2K1F7_9RHOB</name>
<gene>
    <name evidence="8" type="ORF">GZA08_04285</name>
</gene>
<evidence type="ECO:0000259" key="7">
    <source>
        <dbReference type="Pfam" id="PF17851"/>
    </source>
</evidence>
<comment type="similarity">
    <text evidence="1 6">Belongs to the glycosyl hydrolase 43 family.</text>
</comment>
<dbReference type="PANTHER" id="PTHR42812:SF12">
    <property type="entry name" value="BETA-XYLOSIDASE-RELATED"/>
    <property type="match status" value="1"/>
</dbReference>
<dbReference type="CDD" id="cd09000">
    <property type="entry name" value="GH43_SXA-like"/>
    <property type="match status" value="1"/>
</dbReference>
<feature type="domain" description="Beta-xylosidase C-terminal Concanavalin A-like" evidence="7">
    <location>
        <begin position="317"/>
        <end position="515"/>
    </location>
</feature>
<dbReference type="EMBL" id="JAAGAB010000001">
    <property type="protein sequence ID" value="NDV00186.1"/>
    <property type="molecule type" value="Genomic_DNA"/>
</dbReference>